<evidence type="ECO:0000259" key="7">
    <source>
        <dbReference type="Pfam" id="PF20145"/>
    </source>
</evidence>
<dbReference type="GO" id="GO:0071542">
    <property type="term" value="P:dopaminergic neuron differentiation"/>
    <property type="evidence" value="ECO:0007669"/>
    <property type="project" value="TreeGrafter"/>
</dbReference>
<evidence type="ECO:0000259" key="6">
    <source>
        <dbReference type="Pfam" id="PF10208"/>
    </source>
</evidence>
<comment type="subcellular location">
    <subcellularLocation>
        <location evidence="1">Secreted</location>
    </subcellularLocation>
</comment>
<dbReference type="STRING" id="623744.A0A553MS37"/>
<accession>A0A553MS37</accession>
<dbReference type="PANTHER" id="PTHR12990">
    <property type="entry name" value="ARMET-LIKE PROTEIN"/>
    <property type="match status" value="1"/>
</dbReference>
<dbReference type="InterPro" id="IPR045333">
    <property type="entry name" value="ARMET-like"/>
</dbReference>
<keyword evidence="3" id="KW-0964">Secreted</keyword>
<dbReference type="GO" id="GO:0005783">
    <property type="term" value="C:endoplasmic reticulum"/>
    <property type="evidence" value="ECO:0007669"/>
    <property type="project" value="TreeGrafter"/>
</dbReference>
<dbReference type="OrthoDB" id="5597848at2759"/>
<evidence type="ECO:0000313" key="8">
    <source>
        <dbReference type="EMBL" id="TRY55998.1"/>
    </source>
</evidence>
<evidence type="ECO:0000256" key="5">
    <source>
        <dbReference type="ARBA" id="ARBA00023157"/>
    </source>
</evidence>
<keyword evidence="5" id="KW-1015">Disulfide bond</keyword>
<dbReference type="GO" id="GO:0031175">
    <property type="term" value="P:neuron projection development"/>
    <property type="evidence" value="ECO:0007669"/>
    <property type="project" value="TreeGrafter"/>
</dbReference>
<comment type="similarity">
    <text evidence="2">Belongs to the ARMET family.</text>
</comment>
<evidence type="ECO:0000256" key="4">
    <source>
        <dbReference type="ARBA" id="ARBA00022729"/>
    </source>
</evidence>
<evidence type="ECO:0000256" key="2">
    <source>
        <dbReference type="ARBA" id="ARBA00005617"/>
    </source>
</evidence>
<dbReference type="InterPro" id="IPR045332">
    <property type="entry name" value="ARMET_N"/>
</dbReference>
<dbReference type="InterPro" id="IPR036361">
    <property type="entry name" value="SAP_dom_sf"/>
</dbReference>
<dbReference type="SUPFAM" id="SSF68906">
    <property type="entry name" value="SAP domain"/>
    <property type="match status" value="1"/>
</dbReference>
<keyword evidence="9" id="KW-1185">Reference proteome</keyword>
<name>A0A553MS37_9TELE</name>
<keyword evidence="4" id="KW-0732">Signal</keyword>
<gene>
    <name evidence="8" type="ORF">DNTS_026862</name>
</gene>
<feature type="domain" description="ARMET N-terminal" evidence="7">
    <location>
        <begin position="48"/>
        <end position="83"/>
    </location>
</feature>
<evidence type="ECO:0000256" key="3">
    <source>
        <dbReference type="ARBA" id="ARBA00022525"/>
    </source>
</evidence>
<sequence>MDSDAEECEGFLGRLYNSLVARHKELSPELVEEGLTRACAESTRKETTGEVSRPLSAHVPVSKICQKLQRSDAQICELRYDRAVLDWSTDALSKMRVLELKRVLASWGEECRACLEKNEFIALIQEVAPKHSSAQHRTRTEEL</sequence>
<dbReference type="Proteomes" id="UP000316079">
    <property type="component" value="Unassembled WGS sequence"/>
</dbReference>
<dbReference type="GO" id="GO:0005615">
    <property type="term" value="C:extracellular space"/>
    <property type="evidence" value="ECO:0007669"/>
    <property type="project" value="TreeGrafter"/>
</dbReference>
<evidence type="ECO:0008006" key="10">
    <source>
        <dbReference type="Google" id="ProtNLM"/>
    </source>
</evidence>
<evidence type="ECO:0000313" key="9">
    <source>
        <dbReference type="Proteomes" id="UP000316079"/>
    </source>
</evidence>
<organism evidence="8 9">
    <name type="scientific">Danionella cerebrum</name>
    <dbReference type="NCBI Taxonomy" id="2873325"/>
    <lineage>
        <taxon>Eukaryota</taxon>
        <taxon>Metazoa</taxon>
        <taxon>Chordata</taxon>
        <taxon>Craniata</taxon>
        <taxon>Vertebrata</taxon>
        <taxon>Euteleostomi</taxon>
        <taxon>Actinopterygii</taxon>
        <taxon>Neopterygii</taxon>
        <taxon>Teleostei</taxon>
        <taxon>Ostariophysi</taxon>
        <taxon>Cypriniformes</taxon>
        <taxon>Danionidae</taxon>
        <taxon>Danioninae</taxon>
        <taxon>Danionella</taxon>
    </lineage>
</organism>
<evidence type="ECO:0000256" key="1">
    <source>
        <dbReference type="ARBA" id="ARBA00004613"/>
    </source>
</evidence>
<dbReference type="Gene3D" id="1.10.225.10">
    <property type="entry name" value="Saposin-like"/>
    <property type="match status" value="1"/>
</dbReference>
<dbReference type="Gene3D" id="1.10.720.30">
    <property type="entry name" value="SAP domain"/>
    <property type="match status" value="1"/>
</dbReference>
<reference evidence="8 9" key="1">
    <citation type="journal article" date="2019" name="Sci. Data">
        <title>Hybrid genome assembly and annotation of Danionella translucida.</title>
        <authorList>
            <person name="Kadobianskyi M."/>
            <person name="Schulze L."/>
            <person name="Schuelke M."/>
            <person name="Judkewitz B."/>
        </authorList>
    </citation>
    <scope>NUCLEOTIDE SEQUENCE [LARGE SCALE GENOMIC DNA]</scope>
    <source>
        <strain evidence="8 9">Bolton</strain>
    </source>
</reference>
<dbReference type="Pfam" id="PF20145">
    <property type="entry name" value="ARMET_N"/>
    <property type="match status" value="1"/>
</dbReference>
<dbReference type="Pfam" id="PF10208">
    <property type="entry name" value="ARMET_C"/>
    <property type="match status" value="1"/>
</dbReference>
<comment type="caution">
    <text evidence="8">The sequence shown here is derived from an EMBL/GenBank/DDBJ whole genome shotgun (WGS) entry which is preliminary data.</text>
</comment>
<proteinExistence type="inferred from homology"/>
<dbReference type="AlphaFoldDB" id="A0A553MS37"/>
<protein>
    <recommendedName>
        <fullName evidence="10">Cerebral dopamine neurotrophic factor</fullName>
    </recommendedName>
</protein>
<dbReference type="PANTHER" id="PTHR12990:SF9">
    <property type="entry name" value="CEREBRAL DOPAMINE NEUROTROPHIC FACTOR"/>
    <property type="match status" value="1"/>
</dbReference>
<feature type="domain" description="ARMET C-terminal" evidence="6">
    <location>
        <begin position="90"/>
        <end position="131"/>
    </location>
</feature>
<dbReference type="EMBL" id="SRMA01027300">
    <property type="protein sequence ID" value="TRY55998.1"/>
    <property type="molecule type" value="Genomic_DNA"/>
</dbReference>
<dbReference type="InterPro" id="IPR019345">
    <property type="entry name" value="ARMET_C"/>
</dbReference>